<dbReference type="PANTHER" id="PTHR11818">
    <property type="entry name" value="BETA/GAMMA CRYSTALLIN"/>
    <property type="match status" value="1"/>
</dbReference>
<evidence type="ECO:0000313" key="11">
    <source>
        <dbReference type="Proteomes" id="UP000001074"/>
    </source>
</evidence>
<organism evidence="10 11">
    <name type="scientific">Myotis lucifugus</name>
    <name type="common">Little brown bat</name>
    <dbReference type="NCBI Taxonomy" id="59463"/>
    <lineage>
        <taxon>Eukaryota</taxon>
        <taxon>Metazoa</taxon>
        <taxon>Chordata</taxon>
        <taxon>Craniata</taxon>
        <taxon>Vertebrata</taxon>
        <taxon>Euteleostomi</taxon>
        <taxon>Mammalia</taxon>
        <taxon>Eutheria</taxon>
        <taxon>Laurasiatheria</taxon>
        <taxon>Chiroptera</taxon>
        <taxon>Yangochiroptera</taxon>
        <taxon>Vespertilionidae</taxon>
        <taxon>Myotis</taxon>
    </lineage>
</organism>
<dbReference type="eggNOG" id="ENOG502QTJT">
    <property type="taxonomic scope" value="Eukaryota"/>
</dbReference>
<comment type="similarity">
    <text evidence="2">Belongs to the beta/gamma-crystallin family.</text>
</comment>
<proteinExistence type="inferred from homology"/>
<evidence type="ECO:0000256" key="4">
    <source>
        <dbReference type="ARBA" id="ARBA00022613"/>
    </source>
</evidence>
<feature type="compositionally biased region" description="Pro residues" evidence="8">
    <location>
        <begin position="24"/>
        <end position="34"/>
    </location>
</feature>
<evidence type="ECO:0000256" key="6">
    <source>
        <dbReference type="ARBA" id="ARBA00025922"/>
    </source>
</evidence>
<evidence type="ECO:0000256" key="8">
    <source>
        <dbReference type="SAM" id="MobiDB-lite"/>
    </source>
</evidence>
<evidence type="ECO:0000256" key="5">
    <source>
        <dbReference type="ARBA" id="ARBA00022737"/>
    </source>
</evidence>
<feature type="domain" description="Beta/gamma crystallin 'Greek key'" evidence="9">
    <location>
        <begin position="56"/>
        <end position="137"/>
    </location>
</feature>
<dbReference type="Ensembl" id="ENSMLUT00000014099.2">
    <property type="protein sequence ID" value="ENSMLUP00000012824.2"/>
    <property type="gene ID" value="ENSMLUG00000014096.2"/>
</dbReference>
<dbReference type="InterPro" id="IPR050252">
    <property type="entry name" value="Beta/Gamma-Crystallin"/>
</dbReference>
<reference evidence="10" key="3">
    <citation type="submission" date="2025-09" db="UniProtKB">
        <authorList>
            <consortium name="Ensembl"/>
        </authorList>
    </citation>
    <scope>IDENTIFICATION</scope>
</reference>
<protein>
    <recommendedName>
        <fullName evidence="3">Beta-crystallin B1</fullName>
    </recommendedName>
    <alternativeName>
        <fullName evidence="7">Beta-B1 crystallin</fullName>
    </alternativeName>
</protein>
<dbReference type="GeneTree" id="ENSGT00940000160516"/>
<dbReference type="SUPFAM" id="SSF49695">
    <property type="entry name" value="gamma-Crystallin-like"/>
    <property type="match status" value="2"/>
</dbReference>
<evidence type="ECO:0000256" key="2">
    <source>
        <dbReference type="ARBA" id="ARBA00009646"/>
    </source>
</evidence>
<keyword evidence="5" id="KW-0677">Repeat</keyword>
<dbReference type="OMA" id="NEWGALQ"/>
<dbReference type="Pfam" id="PF00030">
    <property type="entry name" value="Crystall"/>
    <property type="match status" value="2"/>
</dbReference>
<dbReference type="GO" id="GO:0002088">
    <property type="term" value="P:lens development in camera-type eye"/>
    <property type="evidence" value="ECO:0007669"/>
    <property type="project" value="TreeGrafter"/>
</dbReference>
<evidence type="ECO:0000256" key="1">
    <source>
        <dbReference type="ARBA" id="ARBA00003689"/>
    </source>
</evidence>
<evidence type="ECO:0000313" key="10">
    <source>
        <dbReference type="Ensembl" id="ENSMLUP00000012824.2"/>
    </source>
</evidence>
<dbReference type="Gene3D" id="2.60.20.10">
    <property type="entry name" value="Crystallins"/>
    <property type="match status" value="2"/>
</dbReference>
<dbReference type="EMBL" id="AAPE02044054">
    <property type="status" value="NOT_ANNOTATED_CDS"/>
    <property type="molecule type" value="Genomic_DNA"/>
</dbReference>
<dbReference type="InParanoid" id="G1PPA2"/>
<evidence type="ECO:0000256" key="7">
    <source>
        <dbReference type="ARBA" id="ARBA00032143"/>
    </source>
</evidence>
<dbReference type="SMART" id="SM00247">
    <property type="entry name" value="XTALbg"/>
    <property type="match status" value="2"/>
</dbReference>
<sequence length="249" mass="27424">SAGLGLHSGCGEPSAPEKGEGVPPAGPAPDPGPTLAPASVPMPTAKVGHLAPGSYRLVVFELENFQGPQVEFSRECLNPGDRGFDGVRSLIVTSGPWSPLSIRLPRGNVRPEKGQYPPWDTWSSSYRSDRLMSFRPVRRDDPTRPFPMFFSEGSLNGNPCPWSLLEEPSAWAFPVASPASEVVQTGGQSWVGYQYPCYLGDQYLLEPGDFRHWNEWGALQPQMQALRRLRDRQWHLEGCFPVLAAEPPK</sequence>
<comment type="function">
    <text evidence="1">Crystallins are the dominant structural components of the vertebrate eye lens.</text>
</comment>
<dbReference type="PANTHER" id="PTHR11818:SF12">
    <property type="entry name" value="BETA-CRYSTALLIN B1"/>
    <property type="match status" value="1"/>
</dbReference>
<name>G1PPA2_MYOLU</name>
<evidence type="ECO:0000259" key="9">
    <source>
        <dbReference type="SMART" id="SM00247"/>
    </source>
</evidence>
<dbReference type="InterPro" id="IPR011024">
    <property type="entry name" value="G_crystallin-like"/>
</dbReference>
<dbReference type="Proteomes" id="UP000001074">
    <property type="component" value="Unassembled WGS sequence"/>
</dbReference>
<dbReference type="GO" id="GO:0007601">
    <property type="term" value="P:visual perception"/>
    <property type="evidence" value="ECO:0007669"/>
    <property type="project" value="TreeGrafter"/>
</dbReference>
<dbReference type="GO" id="GO:0005212">
    <property type="term" value="F:structural constituent of eye lens"/>
    <property type="evidence" value="ECO:0007669"/>
    <property type="project" value="UniProtKB-KW"/>
</dbReference>
<dbReference type="AlphaFoldDB" id="G1PPA2"/>
<dbReference type="FunCoup" id="G1PPA2">
    <property type="interactions" value="13"/>
</dbReference>
<reference evidence="10" key="2">
    <citation type="submission" date="2025-08" db="UniProtKB">
        <authorList>
            <consortium name="Ensembl"/>
        </authorList>
    </citation>
    <scope>IDENTIFICATION</scope>
</reference>
<reference evidence="10 11" key="1">
    <citation type="journal article" date="2011" name="Nature">
        <title>A high-resolution map of human evolutionary constraint using 29 mammals.</title>
        <authorList>
            <person name="Lindblad-Toh K."/>
            <person name="Garber M."/>
            <person name="Zuk O."/>
            <person name="Lin M.F."/>
            <person name="Parker B.J."/>
            <person name="Washietl S."/>
            <person name="Kheradpour P."/>
            <person name="Ernst J."/>
            <person name="Jordan G."/>
            <person name="Mauceli E."/>
            <person name="Ward L.D."/>
            <person name="Lowe C.B."/>
            <person name="Holloway A.K."/>
            <person name="Clamp M."/>
            <person name="Gnerre S."/>
            <person name="Alfoldi J."/>
            <person name="Beal K."/>
            <person name="Chang J."/>
            <person name="Clawson H."/>
            <person name="Cuff J."/>
            <person name="Di Palma F."/>
            <person name="Fitzgerald S."/>
            <person name="Flicek P."/>
            <person name="Guttman M."/>
            <person name="Hubisz M.J."/>
            <person name="Jaffe D.B."/>
            <person name="Jungreis I."/>
            <person name="Kent W.J."/>
            <person name="Kostka D."/>
            <person name="Lara M."/>
            <person name="Martins A.L."/>
            <person name="Massingham T."/>
            <person name="Moltke I."/>
            <person name="Raney B.J."/>
            <person name="Rasmussen M.D."/>
            <person name="Robinson J."/>
            <person name="Stark A."/>
            <person name="Vilella A.J."/>
            <person name="Wen J."/>
            <person name="Xie X."/>
            <person name="Zody M.C."/>
            <person name="Baldwin J."/>
            <person name="Bloom T."/>
            <person name="Chin C.W."/>
            <person name="Heiman D."/>
            <person name="Nicol R."/>
            <person name="Nusbaum C."/>
            <person name="Young S."/>
            <person name="Wilkinson J."/>
            <person name="Worley K.C."/>
            <person name="Kovar C.L."/>
            <person name="Muzny D.M."/>
            <person name="Gibbs R.A."/>
            <person name="Cree A."/>
            <person name="Dihn H.H."/>
            <person name="Fowler G."/>
            <person name="Jhangiani S."/>
            <person name="Joshi V."/>
            <person name="Lee S."/>
            <person name="Lewis L.R."/>
            <person name="Nazareth L.V."/>
            <person name="Okwuonu G."/>
            <person name="Santibanez J."/>
            <person name="Warren W.C."/>
            <person name="Mardis E.R."/>
            <person name="Weinstock G.M."/>
            <person name="Wilson R.K."/>
            <person name="Delehaunty K."/>
            <person name="Dooling D."/>
            <person name="Fronik C."/>
            <person name="Fulton L."/>
            <person name="Fulton B."/>
            <person name="Graves T."/>
            <person name="Minx P."/>
            <person name="Sodergren E."/>
            <person name="Birney E."/>
            <person name="Margulies E.H."/>
            <person name="Herrero J."/>
            <person name="Green E.D."/>
            <person name="Haussler D."/>
            <person name="Siepel A."/>
            <person name="Goldman N."/>
            <person name="Pollard K.S."/>
            <person name="Pedersen J.S."/>
            <person name="Lander E.S."/>
            <person name="Kellis M."/>
        </authorList>
    </citation>
    <scope>NUCLEOTIDE SEQUENCE [LARGE SCALE GENOMIC DNA]</scope>
</reference>
<gene>
    <name evidence="10" type="primary">CRYBB1</name>
</gene>
<keyword evidence="4" id="KW-0273">Eye lens protein</keyword>
<evidence type="ECO:0000256" key="3">
    <source>
        <dbReference type="ARBA" id="ARBA00019516"/>
    </source>
</evidence>
<dbReference type="STRING" id="59463.ENSMLUP00000012824"/>
<dbReference type="EMBL" id="AAPE02044055">
    <property type="status" value="NOT_ANNOTATED_CDS"/>
    <property type="molecule type" value="Genomic_DNA"/>
</dbReference>
<feature type="domain" description="Beta/gamma crystallin 'Greek key'" evidence="9">
    <location>
        <begin position="149"/>
        <end position="229"/>
    </location>
</feature>
<accession>G1PPA2</accession>
<comment type="subunit">
    <text evidence="6">Homo/heterodimer, or complexes of higher-order. The structure of beta-crystallin oligomers seems to be stabilized through interactions between the N-terminal arms.</text>
</comment>
<dbReference type="HOGENOM" id="CLU_081883_0_1_1"/>
<keyword evidence="11" id="KW-1185">Reference proteome</keyword>
<feature type="region of interest" description="Disordered" evidence="8">
    <location>
        <begin position="1"/>
        <end position="40"/>
    </location>
</feature>
<dbReference type="InterPro" id="IPR001064">
    <property type="entry name" value="Beta/gamma_crystallin"/>
</dbReference>